<feature type="domain" description="PAS" evidence="8">
    <location>
        <begin position="130"/>
        <end position="172"/>
    </location>
</feature>
<dbReference type="CDD" id="cd00075">
    <property type="entry name" value="HATPase"/>
    <property type="match status" value="1"/>
</dbReference>
<evidence type="ECO:0000256" key="2">
    <source>
        <dbReference type="ARBA" id="ARBA00012438"/>
    </source>
</evidence>
<evidence type="ECO:0000256" key="4">
    <source>
        <dbReference type="ARBA" id="ARBA00022679"/>
    </source>
</evidence>
<evidence type="ECO:0000256" key="5">
    <source>
        <dbReference type="ARBA" id="ARBA00022777"/>
    </source>
</evidence>
<accession>A0A3G8M8J8</accession>
<feature type="domain" description="PAC" evidence="9">
    <location>
        <begin position="71"/>
        <end position="123"/>
    </location>
</feature>
<comment type="catalytic activity">
    <reaction evidence="1">
        <text>ATP + protein L-histidine = ADP + protein N-phospho-L-histidine.</text>
        <dbReference type="EC" id="2.7.13.3"/>
    </reaction>
</comment>
<dbReference type="PROSITE" id="PS50112">
    <property type="entry name" value="PAS"/>
    <property type="match status" value="4"/>
</dbReference>
<dbReference type="GO" id="GO:0000155">
    <property type="term" value="F:phosphorelay sensor kinase activity"/>
    <property type="evidence" value="ECO:0007669"/>
    <property type="project" value="InterPro"/>
</dbReference>
<keyword evidence="3" id="KW-0597">Phosphoprotein</keyword>
<gene>
    <name evidence="10" type="ORF">EHO51_17265</name>
</gene>
<dbReference type="Proteomes" id="UP000273982">
    <property type="component" value="Chromosome"/>
</dbReference>
<dbReference type="InterPro" id="IPR052162">
    <property type="entry name" value="Sensor_kinase/Photoreceptor"/>
</dbReference>
<dbReference type="EC" id="2.7.13.3" evidence="2"/>
<protein>
    <recommendedName>
        <fullName evidence="2">histidine kinase</fullName>
        <ecNumber evidence="2">2.7.13.3</ecNumber>
    </recommendedName>
</protein>
<dbReference type="CDD" id="cd00130">
    <property type="entry name" value="PAS"/>
    <property type="match status" value="7"/>
</dbReference>
<dbReference type="RefSeq" id="WP_124739887.1">
    <property type="nucleotide sequence ID" value="NZ_CP034086.1"/>
</dbReference>
<dbReference type="InterPro" id="IPR013655">
    <property type="entry name" value="PAS_fold_3"/>
</dbReference>
<dbReference type="Pfam" id="PF00989">
    <property type="entry name" value="PAS"/>
    <property type="match status" value="1"/>
</dbReference>
<dbReference type="FunFam" id="3.30.565.10:FF:000006">
    <property type="entry name" value="Sensor histidine kinase WalK"/>
    <property type="match status" value="1"/>
</dbReference>
<feature type="domain" description="PAC" evidence="9">
    <location>
        <begin position="710"/>
        <end position="762"/>
    </location>
</feature>
<dbReference type="InterPro" id="IPR003594">
    <property type="entry name" value="HATPase_dom"/>
</dbReference>
<dbReference type="EMBL" id="CP034086">
    <property type="protein sequence ID" value="AZG78339.1"/>
    <property type="molecule type" value="Genomic_DNA"/>
</dbReference>
<feature type="domain" description="Histidine kinase" evidence="7">
    <location>
        <begin position="903"/>
        <end position="1121"/>
    </location>
</feature>
<dbReference type="PROSITE" id="PS50109">
    <property type="entry name" value="HIS_KIN"/>
    <property type="match status" value="1"/>
</dbReference>
<feature type="domain" description="PAC" evidence="9">
    <location>
        <begin position="839"/>
        <end position="892"/>
    </location>
</feature>
<dbReference type="PANTHER" id="PTHR43304">
    <property type="entry name" value="PHYTOCHROME-LIKE PROTEIN CPH1"/>
    <property type="match status" value="1"/>
</dbReference>
<dbReference type="InterPro" id="IPR001610">
    <property type="entry name" value="PAC"/>
</dbReference>
<dbReference type="SMART" id="SM00388">
    <property type="entry name" value="HisKA"/>
    <property type="match status" value="1"/>
</dbReference>
<organism evidence="10 11">
    <name type="scientific">Methylocystis rosea</name>
    <dbReference type="NCBI Taxonomy" id="173366"/>
    <lineage>
        <taxon>Bacteria</taxon>
        <taxon>Pseudomonadati</taxon>
        <taxon>Pseudomonadota</taxon>
        <taxon>Alphaproteobacteria</taxon>
        <taxon>Hyphomicrobiales</taxon>
        <taxon>Methylocystaceae</taxon>
        <taxon>Methylocystis</taxon>
    </lineage>
</organism>
<dbReference type="AlphaFoldDB" id="A0A3G8M8J8"/>
<dbReference type="InterPro" id="IPR005467">
    <property type="entry name" value="His_kinase_dom"/>
</dbReference>
<dbReference type="SUPFAM" id="SSF55874">
    <property type="entry name" value="ATPase domain of HSP90 chaperone/DNA topoisomerase II/histidine kinase"/>
    <property type="match status" value="1"/>
</dbReference>
<dbReference type="PRINTS" id="PR00344">
    <property type="entry name" value="BCTRLSENSOR"/>
</dbReference>
<sequence length="1133" mass="128321">MTFSNMDTFWVVNWSTDVDGQCNFIGRQWTIITGQTAEAAMGEGWLKAFHADDLELVKVELGLAGRSERPFQIIARLRRKDGQFRWALAVGAPHYDEQGGFVGYSGSIIDFHDRIDITERKERLDALRPSEERYRSLFETSRDGIVTVDMSGRILEANPAYQKMLGYTLEELKRLTYQELTPEVWHDMEAAIVREHILPRGESAEYEKEYIRKDGTVFPISLRTWTVVDERAHIVGMRAFVRDITERKQAEAALRDSEERFRVSFANASIGFAMNGPDDTHLNANRAYCGITGYTRQELLSLKGSELIHPEDWPATRALAERMLAGEIPGFVVENRYIRKSAETIWVRKSVSLIRSADGAPRWIITLVEDVTERKRVEEALRQSRNDLDRAQEVGKIGWWRLDVRRNVLTWSDENHRIFGVPRGTPLTYDSFLSIVHPDDRADVDAKWQAGLRGEPYDIEHRIVSGEEGKWVREKAYLEFDAAGALLGGFGITQDITERKQAEEALRESEARLRLATEAAKIGAFDWRILTDVNIWTPELEAMYGLAPGEFGRRRSAWEQLLHQEDRAGAVAKVNETLATGEPVEHEWRVVWPDGSVHWIAGRFQGFKDAAGKPVRLTGVNIDISERKRVEKALRESELRYRSLVEAASAITWSCPPSGLHEKPQQEWMAFTGQTAEEMLGDGWTKVVHPDDLEAAAARWREAVGRGEPFWSEHRIRRQDGEWRWMRVQAAPIRDATGKMVEWFGSNTDINDLKQAELALRESQQQLELALEAGQLGFWDWHVPSGRVQFGGSWASMLGYELSEMEPDVRAWERLIHPDERETVAARLSDHLEGRAEIYECEHRLLHKDGSWRWILDRGRVVERDAAGRPLRAIGTHADVTARHEAESALQDADRRKDEFLATLAHELRNPLTPIRNAVHILKRKYGPQFPDAPLLAMVQRQVDHLVRLVDDLLEVSRISRGKVDLRKESVAVSDFLRHALESCQPLIENKRHRVTVNVADEPLRVFGDSVRLAQIAANIINNAAKYTPPGGRIEIDAAREGDEVVLRVRDNGVGISADMMPRVFDLFAQTDGQIRLSEGGLGIGLALVRSLVEIHGGRVEARSAGVGRGSEFIVSLPLADRAYPAASRSSGG</sequence>
<feature type="domain" description="PAC" evidence="9">
    <location>
        <begin position="584"/>
        <end position="636"/>
    </location>
</feature>
<evidence type="ECO:0000259" key="7">
    <source>
        <dbReference type="PROSITE" id="PS50109"/>
    </source>
</evidence>
<dbReference type="SUPFAM" id="SSF47384">
    <property type="entry name" value="Homodimeric domain of signal transducing histidine kinase"/>
    <property type="match status" value="1"/>
</dbReference>
<feature type="domain" description="PAS" evidence="8">
    <location>
        <begin position="257"/>
        <end position="327"/>
    </location>
</feature>
<dbReference type="CDD" id="cd00082">
    <property type="entry name" value="HisKA"/>
    <property type="match status" value="1"/>
</dbReference>
<dbReference type="InterPro" id="IPR036097">
    <property type="entry name" value="HisK_dim/P_sf"/>
</dbReference>
<dbReference type="InterPro" id="IPR003661">
    <property type="entry name" value="HisK_dim/P_dom"/>
</dbReference>
<keyword evidence="5" id="KW-0418">Kinase</keyword>
<dbReference type="GO" id="GO:0006355">
    <property type="term" value="P:regulation of DNA-templated transcription"/>
    <property type="evidence" value="ECO:0007669"/>
    <property type="project" value="InterPro"/>
</dbReference>
<keyword evidence="6" id="KW-0175">Coiled coil</keyword>
<dbReference type="InterPro" id="IPR004358">
    <property type="entry name" value="Sig_transdc_His_kin-like_C"/>
</dbReference>
<dbReference type="Pfam" id="PF02518">
    <property type="entry name" value="HATPase_c"/>
    <property type="match status" value="1"/>
</dbReference>
<keyword evidence="4" id="KW-0808">Transferase</keyword>
<dbReference type="InterPro" id="IPR035965">
    <property type="entry name" value="PAS-like_dom_sf"/>
</dbReference>
<dbReference type="NCBIfam" id="TIGR00229">
    <property type="entry name" value="sensory_box"/>
    <property type="match status" value="7"/>
</dbReference>
<dbReference type="Pfam" id="PF00512">
    <property type="entry name" value="HisKA"/>
    <property type="match status" value="1"/>
</dbReference>
<feature type="domain" description="PAC" evidence="9">
    <location>
        <begin position="204"/>
        <end position="256"/>
    </location>
</feature>
<evidence type="ECO:0000256" key="6">
    <source>
        <dbReference type="SAM" id="Coils"/>
    </source>
</evidence>
<name>A0A3G8M8J8_9HYPH</name>
<reference evidence="10 11" key="1">
    <citation type="submission" date="2018-11" db="EMBL/GenBank/DDBJ databases">
        <title>Genome squencing of methanotrophic bacteria isolated from alkaline groundwater in Korea.</title>
        <authorList>
            <person name="Nguyen L.N."/>
        </authorList>
    </citation>
    <scope>NUCLEOTIDE SEQUENCE [LARGE SCALE GENOMIC DNA]</scope>
    <source>
        <strain evidence="10 11">GW6</strain>
    </source>
</reference>
<dbReference type="Gene3D" id="1.10.287.130">
    <property type="match status" value="1"/>
</dbReference>
<dbReference type="Gene3D" id="2.10.70.100">
    <property type="match status" value="2"/>
</dbReference>
<feature type="domain" description="PAC" evidence="9">
    <location>
        <begin position="331"/>
        <end position="383"/>
    </location>
</feature>
<proteinExistence type="predicted"/>
<feature type="domain" description="PAS" evidence="8">
    <location>
        <begin position="509"/>
        <end position="581"/>
    </location>
</feature>
<evidence type="ECO:0000256" key="1">
    <source>
        <dbReference type="ARBA" id="ARBA00000085"/>
    </source>
</evidence>
<dbReference type="SMART" id="SM00086">
    <property type="entry name" value="PAC"/>
    <property type="match status" value="7"/>
</dbReference>
<dbReference type="InterPro" id="IPR013767">
    <property type="entry name" value="PAS_fold"/>
</dbReference>
<dbReference type="SMART" id="SM00091">
    <property type="entry name" value="PAS"/>
    <property type="match status" value="7"/>
</dbReference>
<dbReference type="Pfam" id="PF08447">
    <property type="entry name" value="PAS_3"/>
    <property type="match status" value="6"/>
</dbReference>
<evidence type="ECO:0000313" key="10">
    <source>
        <dbReference type="EMBL" id="AZG78339.1"/>
    </source>
</evidence>
<dbReference type="Gene3D" id="3.30.450.20">
    <property type="entry name" value="PAS domain"/>
    <property type="match status" value="7"/>
</dbReference>
<dbReference type="KEGG" id="mros:EHO51_17265"/>
<dbReference type="InterPro" id="IPR000014">
    <property type="entry name" value="PAS"/>
</dbReference>
<feature type="coiled-coil region" evidence="6">
    <location>
        <begin position="492"/>
        <end position="519"/>
    </location>
</feature>
<dbReference type="PROSITE" id="PS50113">
    <property type="entry name" value="PAC"/>
    <property type="match status" value="7"/>
</dbReference>
<evidence type="ECO:0000256" key="3">
    <source>
        <dbReference type="ARBA" id="ARBA00022553"/>
    </source>
</evidence>
<evidence type="ECO:0000313" key="11">
    <source>
        <dbReference type="Proteomes" id="UP000273982"/>
    </source>
</evidence>
<dbReference type="InterPro" id="IPR000700">
    <property type="entry name" value="PAS-assoc_C"/>
</dbReference>
<evidence type="ECO:0000259" key="8">
    <source>
        <dbReference type="PROSITE" id="PS50112"/>
    </source>
</evidence>
<dbReference type="SUPFAM" id="SSF55785">
    <property type="entry name" value="PYP-like sensor domain (PAS domain)"/>
    <property type="match status" value="7"/>
</dbReference>
<dbReference type="InterPro" id="IPR036890">
    <property type="entry name" value="HATPase_C_sf"/>
</dbReference>
<dbReference type="Gene3D" id="3.30.565.10">
    <property type="entry name" value="Histidine kinase-like ATPase, C-terminal domain"/>
    <property type="match status" value="1"/>
</dbReference>
<dbReference type="FunFam" id="3.30.450.20:FF:000099">
    <property type="entry name" value="Sensory box sensor histidine kinase"/>
    <property type="match status" value="1"/>
</dbReference>
<feature type="domain" description="PAC" evidence="9">
    <location>
        <begin position="457"/>
        <end position="508"/>
    </location>
</feature>
<evidence type="ECO:0000259" key="9">
    <source>
        <dbReference type="PROSITE" id="PS50113"/>
    </source>
</evidence>
<feature type="domain" description="PAS" evidence="8">
    <location>
        <begin position="384"/>
        <end position="455"/>
    </location>
</feature>
<dbReference type="PANTHER" id="PTHR43304:SF1">
    <property type="entry name" value="PAC DOMAIN-CONTAINING PROTEIN"/>
    <property type="match status" value="1"/>
</dbReference>
<dbReference type="SMART" id="SM00387">
    <property type="entry name" value="HATPase_c"/>
    <property type="match status" value="1"/>
</dbReference>